<evidence type="ECO:0000256" key="3">
    <source>
        <dbReference type="ARBA" id="ARBA00023242"/>
    </source>
</evidence>
<evidence type="ECO:0000313" key="5">
    <source>
        <dbReference type="Proteomes" id="UP000078512"/>
    </source>
</evidence>
<dbReference type="AlphaFoldDB" id="A0A197JRH0"/>
<evidence type="ECO:0000313" key="4">
    <source>
        <dbReference type="EMBL" id="OAQ26919.1"/>
    </source>
</evidence>
<accession>A0A197JRH0</accession>
<dbReference type="CDD" id="cd22965">
    <property type="entry name" value="DD_DPY30_SDC1"/>
    <property type="match status" value="1"/>
</dbReference>
<dbReference type="InterPro" id="IPR007858">
    <property type="entry name" value="Dpy-30_motif"/>
</dbReference>
<reference evidence="4 5" key="1">
    <citation type="submission" date="2016-05" db="EMBL/GenBank/DDBJ databases">
        <title>Genome sequencing reveals origins of a unique bacterial endosymbiosis in the earliest lineages of terrestrial Fungi.</title>
        <authorList>
            <consortium name="DOE Joint Genome Institute"/>
            <person name="Uehling J."/>
            <person name="Gryganskyi A."/>
            <person name="Hameed K."/>
            <person name="Tschaplinski T."/>
            <person name="Misztal P."/>
            <person name="Wu S."/>
            <person name="Desiro A."/>
            <person name="Vande Pol N."/>
            <person name="Du Z.-Y."/>
            <person name="Zienkiewicz A."/>
            <person name="Zienkiewicz K."/>
            <person name="Morin E."/>
            <person name="Tisserant E."/>
            <person name="Splivallo R."/>
            <person name="Hainaut M."/>
            <person name="Henrissat B."/>
            <person name="Ohm R."/>
            <person name="Kuo A."/>
            <person name="Yan J."/>
            <person name="Lipzen A."/>
            <person name="Nolan M."/>
            <person name="Labutti K."/>
            <person name="Barry K."/>
            <person name="Goldstein A."/>
            <person name="Labbe J."/>
            <person name="Schadt C."/>
            <person name="Tuskan G."/>
            <person name="Grigoriev I."/>
            <person name="Martin F."/>
            <person name="Vilgalys R."/>
            <person name="Bonito G."/>
        </authorList>
    </citation>
    <scope>NUCLEOTIDE SEQUENCE [LARGE SCALE GENOMIC DNA]</scope>
    <source>
        <strain evidence="4 5">AG-77</strain>
    </source>
</reference>
<dbReference type="EMBL" id="KV442062">
    <property type="protein sequence ID" value="OAQ26919.1"/>
    <property type="molecule type" value="Genomic_DNA"/>
</dbReference>
<dbReference type="OrthoDB" id="417678at2759"/>
<dbReference type="GO" id="GO:0005634">
    <property type="term" value="C:nucleus"/>
    <property type="evidence" value="ECO:0007669"/>
    <property type="project" value="UniProtKB-SubCell"/>
</dbReference>
<comment type="subcellular location">
    <subcellularLocation>
        <location evidence="1">Nucleus</location>
    </subcellularLocation>
</comment>
<evidence type="ECO:0000256" key="1">
    <source>
        <dbReference type="ARBA" id="ARBA00004123"/>
    </source>
</evidence>
<organism evidence="4 5">
    <name type="scientific">Linnemannia elongata AG-77</name>
    <dbReference type="NCBI Taxonomy" id="1314771"/>
    <lineage>
        <taxon>Eukaryota</taxon>
        <taxon>Fungi</taxon>
        <taxon>Fungi incertae sedis</taxon>
        <taxon>Mucoromycota</taxon>
        <taxon>Mortierellomycotina</taxon>
        <taxon>Mortierellomycetes</taxon>
        <taxon>Mortierellales</taxon>
        <taxon>Mortierellaceae</taxon>
        <taxon>Linnemannia</taxon>
    </lineage>
</organism>
<keyword evidence="5" id="KW-1185">Reference proteome</keyword>
<proteinExistence type="inferred from homology"/>
<dbReference type="Gene3D" id="1.20.890.10">
    <property type="entry name" value="cAMP-dependent protein kinase regulatory subunit, dimerization-anchoring domain"/>
    <property type="match status" value="1"/>
</dbReference>
<dbReference type="Pfam" id="PF05186">
    <property type="entry name" value="Dpy-30"/>
    <property type="match status" value="1"/>
</dbReference>
<evidence type="ECO:0000256" key="2">
    <source>
        <dbReference type="ARBA" id="ARBA00010849"/>
    </source>
</evidence>
<sequence>MPIRGYLDQTVLPVLLEGMKQLAKERPQNPLEYLGHYLLNHSDTIGRSPGP</sequence>
<gene>
    <name evidence="4" type="ORF">K457DRAFT_671787</name>
</gene>
<comment type="similarity">
    <text evidence="2">Belongs to the dpy-30 family.</text>
</comment>
<dbReference type="Proteomes" id="UP000078512">
    <property type="component" value="Unassembled WGS sequence"/>
</dbReference>
<name>A0A197JRH0_9FUNG</name>
<dbReference type="STRING" id="1314771.A0A197JRH0"/>
<keyword evidence="3" id="KW-0539">Nucleus</keyword>
<dbReference type="InterPro" id="IPR049629">
    <property type="entry name" value="DPY30_SDC1_DD"/>
</dbReference>
<protein>
    <submittedName>
        <fullName evidence="4">Dpy-30</fullName>
    </submittedName>
</protein>